<reference evidence="1 2" key="1">
    <citation type="submission" date="2018-06" db="EMBL/GenBank/DDBJ databases">
        <title>Pseudomonas diversity within urban Lake Michigan freshwaters.</title>
        <authorList>
            <person name="Batrich M."/>
            <person name="Hatzopoulos T."/>
            <person name="Putonti C."/>
        </authorList>
    </citation>
    <scope>NUCLEOTIDE SEQUENCE [LARGE SCALE GENOMIC DNA]</scope>
    <source>
        <strain evidence="1 2">MB-090624</strain>
    </source>
</reference>
<evidence type="ECO:0000313" key="2">
    <source>
        <dbReference type="Proteomes" id="UP000248188"/>
    </source>
</evidence>
<accession>A0A9Q6IJ57</accession>
<dbReference type="EMBL" id="QJRN01000004">
    <property type="protein sequence ID" value="PYC40138.1"/>
    <property type="molecule type" value="Genomic_DNA"/>
</dbReference>
<organism evidence="1 2">
    <name type="scientific">Pseudomonas protegens</name>
    <dbReference type="NCBI Taxonomy" id="380021"/>
    <lineage>
        <taxon>Bacteria</taxon>
        <taxon>Pseudomonadati</taxon>
        <taxon>Pseudomonadota</taxon>
        <taxon>Gammaproteobacteria</taxon>
        <taxon>Pseudomonadales</taxon>
        <taxon>Pseudomonadaceae</taxon>
        <taxon>Pseudomonas</taxon>
    </lineage>
</organism>
<name>A0A9Q6IJ57_9PSED</name>
<dbReference type="AlphaFoldDB" id="A0A9Q6IJ57"/>
<dbReference type="Proteomes" id="UP000248188">
    <property type="component" value="Unassembled WGS sequence"/>
</dbReference>
<sequence length="218" mass="24118">MSKTRQPSIPELLIRHVPRNIVMGAEDACEAGALRAYLDTKDMDKNHRKNALGQMRAFRMNESFEQMLLAADAVHTPLKGNGVVLGHAGIFKFGRVNMSSSLWNNVKRGATRRQLAEANQAMTQLVQPSLFAPEPITSGTFFFVSCFSGSLTNQPESPLEIHIAVPDAEMKGWLFREPLSKFLARYDAAPEQVDNAKPKLKTGVLETGLFEIGQDTES</sequence>
<protein>
    <submittedName>
        <fullName evidence="1">Uncharacterized protein</fullName>
    </submittedName>
</protein>
<gene>
    <name evidence="1" type="ORF">DMX08_09025</name>
</gene>
<dbReference type="RefSeq" id="WP_110651963.1">
    <property type="nucleotide sequence ID" value="NZ_JAINDD010000007.1"/>
</dbReference>
<comment type="caution">
    <text evidence="1">The sequence shown here is derived from an EMBL/GenBank/DDBJ whole genome shotgun (WGS) entry which is preliminary data.</text>
</comment>
<proteinExistence type="predicted"/>
<evidence type="ECO:0000313" key="1">
    <source>
        <dbReference type="EMBL" id="PYC40138.1"/>
    </source>
</evidence>